<comment type="caution">
    <text evidence="1">The sequence shown here is derived from an EMBL/GenBank/DDBJ whole genome shotgun (WGS) entry which is preliminary data.</text>
</comment>
<name>A0A846HI26_9CYAN</name>
<sequence length="106" mass="13331">MHNFEEAKDYKQRNNWSIDRIKFEIEELDKIYPFLTEKYKELEAHRDWYYELRNEHKEHGNLHISDEFAIKAEKIQYEMDKCKNQIWQNWEKRKELVKILRSKLTP</sequence>
<dbReference type="Proteomes" id="UP000031549">
    <property type="component" value="Unassembled WGS sequence"/>
</dbReference>
<accession>A0A846HI26</accession>
<dbReference type="EMBL" id="JTCM02000120">
    <property type="protein sequence ID" value="NEU76598.1"/>
    <property type="molecule type" value="Genomic_DNA"/>
</dbReference>
<keyword evidence="2" id="KW-1185">Reference proteome</keyword>
<protein>
    <submittedName>
        <fullName evidence="1">Uncharacterized protein</fullName>
    </submittedName>
</protein>
<evidence type="ECO:0000313" key="1">
    <source>
        <dbReference type="EMBL" id="NEU76598.1"/>
    </source>
</evidence>
<dbReference type="RefSeq" id="WP_039743610.1">
    <property type="nucleotide sequence ID" value="NZ_JTCM02000120.1"/>
</dbReference>
<dbReference type="AlphaFoldDB" id="A0A846HI26"/>
<organism evidence="1 2">
    <name type="scientific">Hassallia byssoidea VB512170</name>
    <dbReference type="NCBI Taxonomy" id="1304833"/>
    <lineage>
        <taxon>Bacteria</taxon>
        <taxon>Bacillati</taxon>
        <taxon>Cyanobacteriota</taxon>
        <taxon>Cyanophyceae</taxon>
        <taxon>Nostocales</taxon>
        <taxon>Tolypothrichaceae</taxon>
        <taxon>Hassallia</taxon>
    </lineage>
</organism>
<proteinExistence type="predicted"/>
<reference evidence="1 2" key="1">
    <citation type="journal article" date="2015" name="Genome Announc.">
        <title>Draft Genome Sequence of Cyanobacterium Hassallia byssoidea Strain VB512170, Isolated from Monuments in India.</title>
        <authorList>
            <person name="Singh D."/>
            <person name="Chandrababunaidu M.M."/>
            <person name="Panda A."/>
            <person name="Sen D."/>
            <person name="Bhattacharyya S."/>
            <person name="Adhikary S.P."/>
            <person name="Tripathy S."/>
        </authorList>
    </citation>
    <scope>NUCLEOTIDE SEQUENCE [LARGE SCALE GENOMIC DNA]</scope>
    <source>
        <strain evidence="1 2">VB512170</strain>
    </source>
</reference>
<evidence type="ECO:0000313" key="2">
    <source>
        <dbReference type="Proteomes" id="UP000031549"/>
    </source>
</evidence>
<gene>
    <name evidence="1" type="ORF">PI95_029830</name>
</gene>